<organism evidence="7 8">
    <name type="scientific">Pseudomonas taiwanensis</name>
    <dbReference type="NCBI Taxonomy" id="470150"/>
    <lineage>
        <taxon>Bacteria</taxon>
        <taxon>Pseudomonadati</taxon>
        <taxon>Pseudomonadota</taxon>
        <taxon>Gammaproteobacteria</taxon>
        <taxon>Pseudomonadales</taxon>
        <taxon>Pseudomonadaceae</taxon>
        <taxon>Pseudomonas</taxon>
    </lineage>
</organism>
<evidence type="ECO:0000256" key="2">
    <source>
        <dbReference type="ARBA" id="ARBA00008520"/>
    </source>
</evidence>
<dbReference type="RefSeq" id="WP_027907263.1">
    <property type="nucleotide sequence ID" value="NZ_JABWRS010000005.1"/>
</dbReference>
<evidence type="ECO:0000313" key="7">
    <source>
        <dbReference type="EMBL" id="MBC3475822.1"/>
    </source>
</evidence>
<dbReference type="PANTHER" id="PTHR30006">
    <property type="entry name" value="THIAMINE-BINDING PERIPLASMIC PROTEIN-RELATED"/>
    <property type="match status" value="1"/>
</dbReference>
<keyword evidence="3" id="KW-0813">Transport</keyword>
<gene>
    <name evidence="7" type="ORF">HU747_09455</name>
</gene>
<keyword evidence="4 6" id="KW-0732">Signal</keyword>
<sequence length="354" mass="38363">MKKTLALSACVTLFCAATASAATPVAGETAAGSHKGESVTFVSYGGVYQAGQIAALKEFADVSGVSILSDGPTEVAKLQAQSQAGNVMWDVVDSGDMIPYVYCGTLFERLDFKRIDTSKIPSGQVGECSVPAMNYAAILVYNKKVYGDHPPQSWADFFDTKKFPGTRAMPGYGDAEGYIIDLALLADGVPKDQLHPANIDRALDKYRGMRDHLILWQTGAQSQQLLESGEADMAIVWSGRAKAAVENGASYAPVWKDWVVVKDQLSIPVGAPNRDAAYSLLNAYLGRAAQERLAETTSYSPVNIDARPKLDPLTAQWMTNTPEKLASAFNYDLDYWVKHNAELKEKWAAFITGN</sequence>
<comment type="caution">
    <text evidence="7">The sequence shown here is derived from an EMBL/GenBank/DDBJ whole genome shotgun (WGS) entry which is preliminary data.</text>
</comment>
<evidence type="ECO:0000256" key="1">
    <source>
        <dbReference type="ARBA" id="ARBA00004418"/>
    </source>
</evidence>
<dbReference type="Gene3D" id="3.40.190.10">
    <property type="entry name" value="Periplasmic binding protein-like II"/>
    <property type="match status" value="2"/>
</dbReference>
<evidence type="ECO:0000256" key="3">
    <source>
        <dbReference type="ARBA" id="ARBA00022448"/>
    </source>
</evidence>
<feature type="signal peptide" evidence="6">
    <location>
        <begin position="1"/>
        <end position="21"/>
    </location>
</feature>
<keyword evidence="5" id="KW-0574">Periplasm</keyword>
<evidence type="ECO:0000256" key="4">
    <source>
        <dbReference type="ARBA" id="ARBA00022729"/>
    </source>
</evidence>
<evidence type="ECO:0000256" key="5">
    <source>
        <dbReference type="ARBA" id="ARBA00022764"/>
    </source>
</evidence>
<dbReference type="Pfam" id="PF13416">
    <property type="entry name" value="SBP_bac_8"/>
    <property type="match status" value="1"/>
</dbReference>
<dbReference type="Proteomes" id="UP000628086">
    <property type="component" value="Unassembled WGS sequence"/>
</dbReference>
<proteinExistence type="inferred from homology"/>
<accession>A0ABR6V7J2</accession>
<keyword evidence="8" id="KW-1185">Reference proteome</keyword>
<protein>
    <submittedName>
        <fullName evidence="7">Extracellular solute-binding protein</fullName>
    </submittedName>
</protein>
<name>A0ABR6V7J2_9PSED</name>
<feature type="chain" id="PRO_5045872011" evidence="6">
    <location>
        <begin position="22"/>
        <end position="354"/>
    </location>
</feature>
<dbReference type="PANTHER" id="PTHR30006:SF3">
    <property type="entry name" value="THIAMINE-BINDING PERIPLASMIC PROTEIN"/>
    <property type="match status" value="1"/>
</dbReference>
<evidence type="ECO:0000313" key="8">
    <source>
        <dbReference type="Proteomes" id="UP000628086"/>
    </source>
</evidence>
<evidence type="ECO:0000256" key="6">
    <source>
        <dbReference type="SAM" id="SignalP"/>
    </source>
</evidence>
<dbReference type="SUPFAM" id="SSF53850">
    <property type="entry name" value="Periplasmic binding protein-like II"/>
    <property type="match status" value="1"/>
</dbReference>
<comment type="subcellular location">
    <subcellularLocation>
        <location evidence="1">Periplasm</location>
    </subcellularLocation>
</comment>
<reference evidence="7 8" key="1">
    <citation type="journal article" date="2020" name="Microorganisms">
        <title>Reliable Identification of Environmental Pseudomonas Isolates Using the rpoD Gene.</title>
        <authorList>
            <consortium name="The Broad Institute Genome Sequencing Platform"/>
            <person name="Girard L."/>
            <person name="Lood C."/>
            <person name="Rokni-Zadeh H."/>
            <person name="van Noort V."/>
            <person name="Lavigne R."/>
            <person name="De Mot R."/>
        </authorList>
    </citation>
    <scope>NUCLEOTIDE SEQUENCE [LARGE SCALE GENOMIC DNA]</scope>
    <source>
        <strain evidence="7 8">RW7P2</strain>
    </source>
</reference>
<comment type="similarity">
    <text evidence="2">Belongs to the bacterial solute-binding protein 1 family.</text>
</comment>
<dbReference type="InterPro" id="IPR006059">
    <property type="entry name" value="SBP"/>
</dbReference>
<dbReference type="EMBL" id="JABWRS010000005">
    <property type="protein sequence ID" value="MBC3475822.1"/>
    <property type="molecule type" value="Genomic_DNA"/>
</dbReference>